<dbReference type="PANTHER" id="PTHR47964:SF1">
    <property type="entry name" value="ATP-DEPENDENT DNA HELICASE HOMOLOG RECG, CHLOROPLASTIC"/>
    <property type="match status" value="1"/>
</dbReference>
<evidence type="ECO:0000256" key="1">
    <source>
        <dbReference type="ARBA" id="ARBA00022490"/>
    </source>
</evidence>
<dbReference type="HOGENOM" id="CLU_005122_1_3_0"/>
<keyword evidence="2 9" id="KW-0547">Nucleotide-binding</keyword>
<dbReference type="InterPro" id="IPR005118">
    <property type="entry name" value="TRCF_C"/>
</dbReference>
<dbReference type="Pfam" id="PF03461">
    <property type="entry name" value="TRCF"/>
    <property type="match status" value="1"/>
</dbReference>
<dbReference type="InterPro" id="IPR047112">
    <property type="entry name" value="RecG/Mfd"/>
</dbReference>
<dbReference type="GO" id="GO:0006355">
    <property type="term" value="P:regulation of DNA-templated transcription"/>
    <property type="evidence" value="ECO:0007669"/>
    <property type="project" value="UniProtKB-UniRule"/>
</dbReference>
<keyword evidence="3 9" id="KW-0227">DNA damage</keyword>
<dbReference type="InterPro" id="IPR001650">
    <property type="entry name" value="Helicase_C-like"/>
</dbReference>
<organism evidence="13 14">
    <name type="scientific">Gemmatimonas aurantiaca (strain DSM 14586 / JCM 11422 / NBRC 100505 / T-27)</name>
    <dbReference type="NCBI Taxonomy" id="379066"/>
    <lineage>
        <taxon>Bacteria</taxon>
        <taxon>Pseudomonadati</taxon>
        <taxon>Gemmatimonadota</taxon>
        <taxon>Gemmatimonadia</taxon>
        <taxon>Gemmatimonadales</taxon>
        <taxon>Gemmatimonadaceae</taxon>
        <taxon>Gemmatimonas</taxon>
    </lineage>
</organism>
<name>C1A9L3_GEMAT</name>
<dbReference type="Gene3D" id="3.30.2060.10">
    <property type="entry name" value="Penicillin-binding protein 1b domain"/>
    <property type="match status" value="1"/>
</dbReference>
<dbReference type="GO" id="GO:0016787">
    <property type="term" value="F:hydrolase activity"/>
    <property type="evidence" value="ECO:0007669"/>
    <property type="project" value="UniProtKB-KW"/>
</dbReference>
<dbReference type="InterPro" id="IPR011545">
    <property type="entry name" value="DEAD/DEAH_box_helicase_dom"/>
</dbReference>
<dbReference type="InterPro" id="IPR003711">
    <property type="entry name" value="CarD-like/TRCF_RID"/>
</dbReference>
<proteinExistence type="inferred from homology"/>
<dbReference type="Pfam" id="PF17757">
    <property type="entry name" value="UvrB_inter"/>
    <property type="match status" value="1"/>
</dbReference>
<dbReference type="InterPro" id="IPR004576">
    <property type="entry name" value="Mfd"/>
</dbReference>
<keyword evidence="14" id="KW-1185">Reference proteome</keyword>
<dbReference type="InterPro" id="IPR027417">
    <property type="entry name" value="P-loop_NTPase"/>
</dbReference>
<comment type="subcellular location">
    <subcellularLocation>
        <location evidence="9">Cytoplasm</location>
    </subcellularLocation>
</comment>
<dbReference type="InterPro" id="IPR014001">
    <property type="entry name" value="Helicase_ATP-bd"/>
</dbReference>
<dbReference type="SMART" id="SM01058">
    <property type="entry name" value="CarD_TRCF"/>
    <property type="match status" value="1"/>
</dbReference>
<evidence type="ECO:0000256" key="8">
    <source>
        <dbReference type="ARBA" id="ARBA00023204"/>
    </source>
</evidence>
<dbReference type="Proteomes" id="UP000002209">
    <property type="component" value="Chromosome"/>
</dbReference>
<evidence type="ECO:0000256" key="6">
    <source>
        <dbReference type="ARBA" id="ARBA00022840"/>
    </source>
</evidence>
<dbReference type="GO" id="GO:0000716">
    <property type="term" value="P:transcription-coupled nucleotide-excision repair, DNA damage recognition"/>
    <property type="evidence" value="ECO:0007669"/>
    <property type="project" value="UniProtKB-UniRule"/>
</dbReference>
<dbReference type="GO" id="GO:0003678">
    <property type="term" value="F:DNA helicase activity"/>
    <property type="evidence" value="ECO:0007669"/>
    <property type="project" value="TreeGrafter"/>
</dbReference>
<comment type="similarity">
    <text evidence="9">In the N-terminal section; belongs to the UvrB family.</text>
</comment>
<dbReference type="GO" id="GO:0005737">
    <property type="term" value="C:cytoplasm"/>
    <property type="evidence" value="ECO:0007669"/>
    <property type="project" value="UniProtKB-SubCell"/>
</dbReference>
<dbReference type="InterPro" id="IPR041471">
    <property type="entry name" value="UvrB_inter"/>
</dbReference>
<dbReference type="PANTHER" id="PTHR47964">
    <property type="entry name" value="ATP-DEPENDENT DNA HELICASE HOMOLOG RECG, CHLOROPLASTIC"/>
    <property type="match status" value="1"/>
</dbReference>
<evidence type="ECO:0000256" key="2">
    <source>
        <dbReference type="ARBA" id="ARBA00022741"/>
    </source>
</evidence>
<feature type="domain" description="Helicase C-terminal" evidence="12">
    <location>
        <begin position="763"/>
        <end position="915"/>
    </location>
</feature>
<keyword evidence="7 9" id="KW-0238">DNA-binding</keyword>
<dbReference type="HAMAP" id="MF_00969">
    <property type="entry name" value="TRCF"/>
    <property type="match status" value="1"/>
</dbReference>
<accession>C1A9L3</accession>
<dbReference type="GO" id="GO:0005524">
    <property type="term" value="F:ATP binding"/>
    <property type="evidence" value="ECO:0007669"/>
    <property type="project" value="UniProtKB-UniRule"/>
</dbReference>
<dbReference type="eggNOG" id="COG1197">
    <property type="taxonomic scope" value="Bacteria"/>
</dbReference>
<dbReference type="PROSITE" id="PS51192">
    <property type="entry name" value="HELICASE_ATP_BIND_1"/>
    <property type="match status" value="1"/>
</dbReference>
<reference evidence="14" key="1">
    <citation type="submission" date="2006-03" db="EMBL/GenBank/DDBJ databases">
        <title>Complete genome sequence of Gemmatimonas aurantiaca T-27 that represents a novel phylum Gemmatimonadetes.</title>
        <authorList>
            <person name="Takasaki K."/>
            <person name="Ichikawa N."/>
            <person name="Miura H."/>
            <person name="Matsushita S."/>
            <person name="Watanabe Y."/>
            <person name="Oguchi A."/>
            <person name="Ankai A."/>
            <person name="Yashiro I."/>
            <person name="Takahashi M."/>
            <person name="Terui Y."/>
            <person name="Fukui S."/>
            <person name="Yokoyama H."/>
            <person name="Tanikawa S."/>
            <person name="Hanada S."/>
            <person name="Kamagata Y."/>
            <person name="Fujita N."/>
        </authorList>
    </citation>
    <scope>NUCLEOTIDE SEQUENCE [LARGE SCALE GENOMIC DNA]</scope>
    <source>
        <strain evidence="14">T-27 / DSM 14586 / JCM 11422 / NBRC 100505</strain>
    </source>
</reference>
<keyword evidence="5" id="KW-0347">Helicase</keyword>
<sequence length="1104" mass="122635">MMGLPRLIDAIAGLPAFDRMLKALPGAGASLRVGGLAGSSDAVLVAGLARALPQRLVVVIADQLGDAERWLADLQALLDDVPVALYPPREGFGEVEPHAEVAGERVETLEKLGRSAVRILLTTSRAVLERTALPRALSGARLELRKGDQRRLSDLVTHLESIGFERVPMVEDVAQFSVRGGIFDIYSFGMAEPVRLEFWGDDIIELRHFDLNTQRSTRDAELALILPVDGRVQMAEETDERVALPALWPSDSIVVMPAGSSVLPELVRTWDEAAHHIELALRRGEDYTHRDLLFVPPPEMASTLARFGTVRINPPPQKATSANSKDLQPVGPEPDVMFPVRHPETISRDLRVLRRLQRDGLHTVILCDNAGQAERLDELLGEDGPVAAALAIGVLGGGFVVPHVVRVLTDHEIFRRERRLRRTRRYSTGASLDTLGALKPGDYVVHLEHGIGIYRGIEKIFVRESTIESAVIEYEGGDRLNVPLYRIDQIERYRSAHDVSDDAPAPRLHKLGGNKWKAQREKTRMAILEMTQELLELYARRKVTTRPPHGADGAWQRQLESSFLFEDTPDQRKATEDVKRDLEGERPMDRLLVGDVGYGKTEIAIRAAFKAVQGGRQVAVLVPTTILAEQHARSFGDRLADFPVTVEVMSRFQTASQQAVVVEKLKKKQVDIVIGTHRLLSPDVAFGDLGLIIVDEEHRFGVKHKERLKQLKLSTDVLTLTATPIPRTLHQSLAGLRDLTLMQTAPRDRSPVLTFVEPFDDALIEEAISRELDRGGQVFFVHNRIETIEAIADHLRRIVPRARVAVGHGQMKERELEKVMRQFVEGEVDILVSTLIVESGLDVPNANTMFVNRADHLGLAQLYQLRGRVGRSHRRAYCFLLVPDRVDEDAERRLAVLEHHTELGAGYRVALKDLELRGAGNLLGPEQSGFVHAVGFDLYLRLLDETVRLLADGGGQKPWIPADVNLDFPAYLPDEYIISQEAKLDVYRRLTAMRDVAAIEALKREVRDRFGALPPAADALFGSAVLRVLGAMLSVDGVLVRASEARITFRADAVPRLKGLSAAFHEVQFQVDVRRTQPLALKLTRLGGAEMLEGLNRALRALVP</sequence>
<dbReference type="Pfam" id="PF00271">
    <property type="entry name" value="Helicase_C"/>
    <property type="match status" value="1"/>
</dbReference>
<dbReference type="SUPFAM" id="SSF141259">
    <property type="entry name" value="CarD-like"/>
    <property type="match status" value="1"/>
</dbReference>
<evidence type="ECO:0000256" key="7">
    <source>
        <dbReference type="ARBA" id="ARBA00023125"/>
    </source>
</evidence>
<evidence type="ECO:0000256" key="10">
    <source>
        <dbReference type="SAM" id="MobiDB-lite"/>
    </source>
</evidence>
<dbReference type="CDD" id="cd17991">
    <property type="entry name" value="DEXHc_TRCF"/>
    <property type="match status" value="1"/>
</dbReference>
<dbReference type="SMART" id="SM00487">
    <property type="entry name" value="DEXDc"/>
    <property type="match status" value="1"/>
</dbReference>
<dbReference type="InterPro" id="IPR036101">
    <property type="entry name" value="CarD-like/TRCF_RID_sf"/>
</dbReference>
<gene>
    <name evidence="9 13" type="primary">mfd</name>
    <name evidence="13" type="ordered locus">GAU_2148</name>
</gene>
<feature type="region of interest" description="Disordered" evidence="10">
    <location>
        <begin position="312"/>
        <end position="339"/>
    </location>
</feature>
<dbReference type="Gene3D" id="2.40.10.170">
    <property type="match status" value="1"/>
</dbReference>
<dbReference type="SMART" id="SM00490">
    <property type="entry name" value="HELICc"/>
    <property type="match status" value="1"/>
</dbReference>
<dbReference type="NCBIfam" id="TIGR00580">
    <property type="entry name" value="mfd"/>
    <property type="match status" value="1"/>
</dbReference>
<dbReference type="GO" id="GO:0003684">
    <property type="term" value="F:damaged DNA binding"/>
    <property type="evidence" value="ECO:0007669"/>
    <property type="project" value="InterPro"/>
</dbReference>
<dbReference type="SMART" id="SM00982">
    <property type="entry name" value="TRCF"/>
    <property type="match status" value="1"/>
</dbReference>
<dbReference type="Pfam" id="PF00270">
    <property type="entry name" value="DEAD"/>
    <property type="match status" value="1"/>
</dbReference>
<feature type="domain" description="Helicase ATP-binding" evidence="11">
    <location>
        <begin position="581"/>
        <end position="742"/>
    </location>
</feature>
<dbReference type="InterPro" id="IPR037235">
    <property type="entry name" value="TRCF-like_C_D7"/>
</dbReference>
<evidence type="ECO:0000256" key="5">
    <source>
        <dbReference type="ARBA" id="ARBA00022806"/>
    </source>
</evidence>
<evidence type="ECO:0000259" key="12">
    <source>
        <dbReference type="PROSITE" id="PS51194"/>
    </source>
</evidence>
<dbReference type="EC" id="3.6.4.-" evidence="9"/>
<dbReference type="SUPFAM" id="SSF52540">
    <property type="entry name" value="P-loop containing nucleoside triphosphate hydrolases"/>
    <property type="match status" value="2"/>
</dbReference>
<evidence type="ECO:0000313" key="13">
    <source>
        <dbReference type="EMBL" id="BAH39190.1"/>
    </source>
</evidence>
<dbReference type="Gene3D" id="3.40.50.300">
    <property type="entry name" value="P-loop containing nucleotide triphosphate hydrolases"/>
    <property type="match status" value="2"/>
</dbReference>
<dbReference type="Gene3D" id="3.40.50.11180">
    <property type="match status" value="1"/>
</dbReference>
<keyword evidence="8 9" id="KW-0234">DNA repair</keyword>
<dbReference type="EMBL" id="AP009153">
    <property type="protein sequence ID" value="BAH39190.1"/>
    <property type="molecule type" value="Genomic_DNA"/>
</dbReference>
<dbReference type="KEGG" id="gau:GAU_2148"/>
<protein>
    <recommendedName>
        <fullName evidence="9">Transcription-repair-coupling factor</fullName>
        <shortName evidence="9">TRCF</shortName>
        <ecNumber evidence="9">3.6.4.-</ecNumber>
    </recommendedName>
</protein>
<evidence type="ECO:0000313" key="14">
    <source>
        <dbReference type="Proteomes" id="UP000002209"/>
    </source>
</evidence>
<dbReference type="Gene3D" id="3.90.1150.50">
    <property type="entry name" value="Transcription-repair-coupling factor, D7 domain"/>
    <property type="match status" value="1"/>
</dbReference>
<keyword evidence="4 9" id="KW-0378">Hydrolase</keyword>
<keyword evidence="6 9" id="KW-0067">ATP-binding</keyword>
<comment type="similarity">
    <text evidence="9">In the C-terminal section; belongs to the helicase family. RecG subfamily.</text>
</comment>
<dbReference type="Pfam" id="PF02559">
    <property type="entry name" value="CarD_TRCF_RID"/>
    <property type="match status" value="1"/>
</dbReference>
<dbReference type="PROSITE" id="PS51194">
    <property type="entry name" value="HELICASE_CTER"/>
    <property type="match status" value="1"/>
</dbReference>
<evidence type="ECO:0000256" key="9">
    <source>
        <dbReference type="HAMAP-Rule" id="MF_00969"/>
    </source>
</evidence>
<dbReference type="SUPFAM" id="SSF143517">
    <property type="entry name" value="TRCF domain-like"/>
    <property type="match status" value="1"/>
</dbReference>
<comment type="function">
    <text evidence="9">Couples transcription and DNA repair by recognizing RNA polymerase (RNAP) stalled at DNA lesions. Mediates ATP-dependent release of RNAP and its truncated transcript from the DNA, and recruitment of nucleotide excision repair machinery to the damaged site.</text>
</comment>
<dbReference type="STRING" id="379066.GAU_2148"/>
<evidence type="ECO:0000256" key="4">
    <source>
        <dbReference type="ARBA" id="ARBA00022801"/>
    </source>
</evidence>
<evidence type="ECO:0000256" key="3">
    <source>
        <dbReference type="ARBA" id="ARBA00022763"/>
    </source>
</evidence>
<keyword evidence="1 9" id="KW-0963">Cytoplasm</keyword>
<dbReference type="AlphaFoldDB" id="C1A9L3"/>
<evidence type="ECO:0000259" key="11">
    <source>
        <dbReference type="PROSITE" id="PS51192"/>
    </source>
</evidence>